<feature type="region of interest" description="Disordered" evidence="1">
    <location>
        <begin position="1"/>
        <end position="23"/>
    </location>
</feature>
<reference evidence="2 3" key="1">
    <citation type="journal article" date="2018" name="Front. Plant Sci.">
        <title>Red Clover (Trifolium pratense) and Zigzag Clover (T. medium) - A Picture of Genomic Similarities and Differences.</title>
        <authorList>
            <person name="Dluhosova J."/>
            <person name="Istvanek J."/>
            <person name="Nedelnik J."/>
            <person name="Repkova J."/>
        </authorList>
    </citation>
    <scope>NUCLEOTIDE SEQUENCE [LARGE SCALE GENOMIC DNA]</scope>
    <source>
        <strain evidence="3">cv. 10/8</strain>
        <tissue evidence="2">Leaf</tissue>
    </source>
</reference>
<evidence type="ECO:0000313" key="3">
    <source>
        <dbReference type="Proteomes" id="UP000265520"/>
    </source>
</evidence>
<keyword evidence="3" id="KW-1185">Reference proteome</keyword>
<dbReference type="AlphaFoldDB" id="A0A392VGT7"/>
<dbReference type="EMBL" id="LXQA011119382">
    <property type="protein sequence ID" value="MCI85600.1"/>
    <property type="molecule type" value="Genomic_DNA"/>
</dbReference>
<organism evidence="2 3">
    <name type="scientific">Trifolium medium</name>
    <dbReference type="NCBI Taxonomy" id="97028"/>
    <lineage>
        <taxon>Eukaryota</taxon>
        <taxon>Viridiplantae</taxon>
        <taxon>Streptophyta</taxon>
        <taxon>Embryophyta</taxon>
        <taxon>Tracheophyta</taxon>
        <taxon>Spermatophyta</taxon>
        <taxon>Magnoliopsida</taxon>
        <taxon>eudicotyledons</taxon>
        <taxon>Gunneridae</taxon>
        <taxon>Pentapetalae</taxon>
        <taxon>rosids</taxon>
        <taxon>fabids</taxon>
        <taxon>Fabales</taxon>
        <taxon>Fabaceae</taxon>
        <taxon>Papilionoideae</taxon>
        <taxon>50 kb inversion clade</taxon>
        <taxon>NPAAA clade</taxon>
        <taxon>Hologalegina</taxon>
        <taxon>IRL clade</taxon>
        <taxon>Trifolieae</taxon>
        <taxon>Trifolium</taxon>
    </lineage>
</organism>
<evidence type="ECO:0000256" key="1">
    <source>
        <dbReference type="SAM" id="MobiDB-lite"/>
    </source>
</evidence>
<feature type="non-terminal residue" evidence="2">
    <location>
        <position position="39"/>
    </location>
</feature>
<comment type="caution">
    <text evidence="2">The sequence shown here is derived from an EMBL/GenBank/DDBJ whole genome shotgun (WGS) entry which is preliminary data.</text>
</comment>
<dbReference type="Proteomes" id="UP000265520">
    <property type="component" value="Unassembled WGS sequence"/>
</dbReference>
<sequence>MPAPVGRRGRWSTTVNEGWRNGGNAQIYGRRWRQPAGRR</sequence>
<evidence type="ECO:0000313" key="2">
    <source>
        <dbReference type="EMBL" id="MCI85600.1"/>
    </source>
</evidence>
<accession>A0A392VGT7</accession>
<name>A0A392VGT7_9FABA</name>
<protein>
    <submittedName>
        <fullName evidence="2">Uncharacterized protein</fullName>
    </submittedName>
</protein>
<proteinExistence type="predicted"/>